<evidence type="ECO:0000313" key="3">
    <source>
        <dbReference type="Proteomes" id="UP000231912"/>
    </source>
</evidence>
<organism evidence="2 3">
    <name type="scientific">Leptospira wolffii</name>
    <dbReference type="NCBI Taxonomy" id="409998"/>
    <lineage>
        <taxon>Bacteria</taxon>
        <taxon>Pseudomonadati</taxon>
        <taxon>Spirochaetota</taxon>
        <taxon>Spirochaetia</taxon>
        <taxon>Leptospirales</taxon>
        <taxon>Leptospiraceae</taxon>
        <taxon>Leptospira</taxon>
    </lineage>
</organism>
<dbReference type="GO" id="GO:0004177">
    <property type="term" value="F:aminopeptidase activity"/>
    <property type="evidence" value="ECO:0007669"/>
    <property type="project" value="UniProtKB-KW"/>
</dbReference>
<reference evidence="2 3" key="1">
    <citation type="submission" date="2017-07" db="EMBL/GenBank/DDBJ databases">
        <title>Leptospira spp. isolated from tropical soils.</title>
        <authorList>
            <person name="Thibeaux R."/>
            <person name="Iraola G."/>
            <person name="Ferres I."/>
            <person name="Bierque E."/>
            <person name="Girault D."/>
            <person name="Soupe-Gilbert M.-E."/>
            <person name="Picardeau M."/>
            <person name="Goarant C."/>
        </authorList>
    </citation>
    <scope>NUCLEOTIDE SEQUENCE [LARGE SCALE GENOMIC DNA]</scope>
    <source>
        <strain evidence="2 3">FH2-C-A2</strain>
    </source>
</reference>
<keyword evidence="2" id="KW-0645">Protease</keyword>
<gene>
    <name evidence="2" type="ORF">CH371_17265</name>
</gene>
<evidence type="ECO:0000313" key="2">
    <source>
        <dbReference type="EMBL" id="PJZ64525.1"/>
    </source>
</evidence>
<keyword evidence="2" id="KW-0031">Aminopeptidase</keyword>
<comment type="caution">
    <text evidence="2">The sequence shown here is derived from an EMBL/GenBank/DDBJ whole genome shotgun (WGS) entry which is preliminary data.</text>
</comment>
<dbReference type="Proteomes" id="UP000231912">
    <property type="component" value="Unassembled WGS sequence"/>
</dbReference>
<keyword evidence="1" id="KW-1133">Transmembrane helix</keyword>
<dbReference type="EMBL" id="NPDT01000009">
    <property type="protein sequence ID" value="PJZ64525.1"/>
    <property type="molecule type" value="Genomic_DNA"/>
</dbReference>
<evidence type="ECO:0000256" key="1">
    <source>
        <dbReference type="SAM" id="Phobius"/>
    </source>
</evidence>
<dbReference type="AlphaFoldDB" id="A0A2M9Z7X9"/>
<sequence>MRTNSTHPLPIRGNRRLRFYSPLLHFPIFLFFLFGTEGCLPYLFHLGKEQTKILLQRRPIEEILSDETVSESVKNKLKEVERIREFGIDTLALSPKGGFKSFVQLDREAIGWHVTACHPLRFESYTWWFPIAGTVPYKGFFSLEKAKEEEAYLKKEGWDTRVRITAGYSTLGWFEDPLFSSQLYEDPGDLSSIVIHEMAHATVYFPGDSQFNESYASFVEDEGSDLYVLKEKGPKFLEERKKSEAERELYKKSIIETANLLKEVYSKGGTEAEILKRKKEILSGFKERLRKESWSKINGKKLAERDWNNEDFVGMLRYHSGSEFFRKKFEAVGGDFSKFHEEMRKLVSLTPEERKSLLNAEPESK</sequence>
<proteinExistence type="predicted"/>
<protein>
    <submittedName>
        <fullName evidence="2">Aminopeptidase</fullName>
    </submittedName>
</protein>
<name>A0A2M9Z7X9_9LEPT</name>
<keyword evidence="1" id="KW-0472">Membrane</keyword>
<feature type="transmembrane region" description="Helical" evidence="1">
    <location>
        <begin position="20"/>
        <end position="44"/>
    </location>
</feature>
<keyword evidence="2" id="KW-0378">Hydrolase</keyword>
<dbReference type="PIRSF" id="PIRSF029285">
    <property type="entry name" value="Aminopept"/>
    <property type="match status" value="1"/>
</dbReference>
<accession>A0A2M9Z7X9</accession>
<keyword evidence="1" id="KW-0812">Transmembrane</keyword>
<dbReference type="RefSeq" id="WP_100759994.1">
    <property type="nucleotide sequence ID" value="NZ_NPDT01000009.1"/>
</dbReference>
<dbReference type="Pfam" id="PF10023">
    <property type="entry name" value="Aminopep"/>
    <property type="match status" value="1"/>
</dbReference>
<dbReference type="InterPro" id="IPR014553">
    <property type="entry name" value="Aminopept"/>
</dbReference>